<keyword evidence="2" id="KW-1185">Reference proteome</keyword>
<dbReference type="AlphaFoldDB" id="C5KC93"/>
<proteinExistence type="predicted"/>
<feature type="non-terminal residue" evidence="1">
    <location>
        <position position="61"/>
    </location>
</feature>
<feature type="non-terminal residue" evidence="1">
    <location>
        <position position="1"/>
    </location>
</feature>
<dbReference type="RefSeq" id="XP_002786110.1">
    <property type="nucleotide sequence ID" value="XM_002786064.1"/>
</dbReference>
<dbReference type="InParanoid" id="C5KC93"/>
<reference evidence="1 2" key="1">
    <citation type="submission" date="2008-07" db="EMBL/GenBank/DDBJ databases">
        <authorList>
            <person name="El-Sayed N."/>
            <person name="Caler E."/>
            <person name="Inman J."/>
            <person name="Amedeo P."/>
            <person name="Hass B."/>
            <person name="Wortman J."/>
        </authorList>
    </citation>
    <scope>NUCLEOTIDE SEQUENCE [LARGE SCALE GENOMIC DNA]</scope>
    <source>
        <strain evidence="2">ATCC 50983 / TXsc</strain>
    </source>
</reference>
<name>C5KC93_PERM5</name>
<dbReference type="Proteomes" id="UP000007800">
    <property type="component" value="Unassembled WGS sequence"/>
</dbReference>
<dbReference type="GeneID" id="9063167"/>
<accession>C5KC93</accession>
<evidence type="ECO:0000313" key="1">
    <source>
        <dbReference type="EMBL" id="EER17906.1"/>
    </source>
</evidence>
<protein>
    <submittedName>
        <fullName evidence="1">Uncharacterized protein</fullName>
    </submittedName>
</protein>
<organism evidence="2">
    <name type="scientific">Perkinsus marinus (strain ATCC 50983 / TXsc)</name>
    <dbReference type="NCBI Taxonomy" id="423536"/>
    <lineage>
        <taxon>Eukaryota</taxon>
        <taxon>Sar</taxon>
        <taxon>Alveolata</taxon>
        <taxon>Perkinsozoa</taxon>
        <taxon>Perkinsea</taxon>
        <taxon>Perkinsida</taxon>
        <taxon>Perkinsidae</taxon>
        <taxon>Perkinsus</taxon>
    </lineage>
</organism>
<gene>
    <name evidence="1" type="ORF">Pmar_PMAR027622</name>
</gene>
<evidence type="ECO:0000313" key="2">
    <source>
        <dbReference type="Proteomes" id="UP000007800"/>
    </source>
</evidence>
<dbReference type="EMBL" id="GG671975">
    <property type="protein sequence ID" value="EER17906.1"/>
    <property type="molecule type" value="Genomic_DNA"/>
</dbReference>
<sequence length="61" mass="6435">LHKEVQAAVGVVAKGGLLVLHTPLISRAEDKASEQMIIHALSNQKRTGAIEWSMSSVGPSS</sequence>